<sequence length="141" mass="15640">MTLQKELAIAILESESSPRCPAIIKDVTCRRYCNSDIATKMAAMEHTFLSSFTKLAFVVAAHMLPSFGTCSSAILTKWSNASVLKKSNVSEANKVKSIFGLTLVIWLDSCSLDKLPFESQLYMRLCTLSFPLGLHRYVVVL</sequence>
<gene>
    <name evidence="1" type="ORF">V6N11_006805</name>
</gene>
<name>A0ABR2RSA8_9ROSI</name>
<keyword evidence="2" id="KW-1185">Reference proteome</keyword>
<dbReference type="EMBL" id="JBBPBN010000021">
    <property type="protein sequence ID" value="KAK9015711.1"/>
    <property type="molecule type" value="Genomic_DNA"/>
</dbReference>
<dbReference type="Proteomes" id="UP001396334">
    <property type="component" value="Unassembled WGS sequence"/>
</dbReference>
<accession>A0ABR2RSA8</accession>
<protein>
    <submittedName>
        <fullName evidence="1">Uncharacterized protein</fullName>
    </submittedName>
</protein>
<evidence type="ECO:0000313" key="1">
    <source>
        <dbReference type="EMBL" id="KAK9015711.1"/>
    </source>
</evidence>
<reference evidence="1 2" key="1">
    <citation type="journal article" date="2024" name="G3 (Bethesda)">
        <title>Genome assembly of Hibiscus sabdariffa L. provides insights into metabolisms of medicinal natural products.</title>
        <authorList>
            <person name="Kim T."/>
        </authorList>
    </citation>
    <scope>NUCLEOTIDE SEQUENCE [LARGE SCALE GENOMIC DNA]</scope>
    <source>
        <strain evidence="1">TK-2024</strain>
        <tissue evidence="1">Old leaves</tissue>
    </source>
</reference>
<proteinExistence type="predicted"/>
<organism evidence="1 2">
    <name type="scientific">Hibiscus sabdariffa</name>
    <name type="common">roselle</name>
    <dbReference type="NCBI Taxonomy" id="183260"/>
    <lineage>
        <taxon>Eukaryota</taxon>
        <taxon>Viridiplantae</taxon>
        <taxon>Streptophyta</taxon>
        <taxon>Embryophyta</taxon>
        <taxon>Tracheophyta</taxon>
        <taxon>Spermatophyta</taxon>
        <taxon>Magnoliopsida</taxon>
        <taxon>eudicotyledons</taxon>
        <taxon>Gunneridae</taxon>
        <taxon>Pentapetalae</taxon>
        <taxon>rosids</taxon>
        <taxon>malvids</taxon>
        <taxon>Malvales</taxon>
        <taxon>Malvaceae</taxon>
        <taxon>Malvoideae</taxon>
        <taxon>Hibiscus</taxon>
    </lineage>
</organism>
<comment type="caution">
    <text evidence="1">The sequence shown here is derived from an EMBL/GenBank/DDBJ whole genome shotgun (WGS) entry which is preliminary data.</text>
</comment>
<evidence type="ECO:0000313" key="2">
    <source>
        <dbReference type="Proteomes" id="UP001396334"/>
    </source>
</evidence>